<proteinExistence type="predicted"/>
<evidence type="ECO:0000313" key="2">
    <source>
        <dbReference type="Proteomes" id="UP000236023"/>
    </source>
</evidence>
<name>A0A2N8SPR6_STUST</name>
<dbReference type="AlphaFoldDB" id="A0A2N8SPR6"/>
<protein>
    <submittedName>
        <fullName evidence="1">Uncharacterized protein</fullName>
    </submittedName>
</protein>
<dbReference type="RefSeq" id="WP_102895880.1">
    <property type="nucleotide sequence ID" value="NZ_JAMOHU010000083.1"/>
</dbReference>
<evidence type="ECO:0000313" key="1">
    <source>
        <dbReference type="EMBL" id="PNG04487.1"/>
    </source>
</evidence>
<dbReference type="EMBL" id="POUT01000025">
    <property type="protein sequence ID" value="PNG04487.1"/>
    <property type="molecule type" value="Genomic_DNA"/>
</dbReference>
<sequence>MAFLATAMLENFPELISGYIVDAKVESCCLIGSAYKTYGYAPGAPLISGEITRITQYSSGHWLVSTREQDCFVIANFARGGRQSLMHLAELFNTAQLVRSRWRLQ</sequence>
<accession>A0A2N8SPR6</accession>
<organism evidence="1 2">
    <name type="scientific">Stutzerimonas stutzeri</name>
    <name type="common">Pseudomonas stutzeri</name>
    <dbReference type="NCBI Taxonomy" id="316"/>
    <lineage>
        <taxon>Bacteria</taxon>
        <taxon>Pseudomonadati</taxon>
        <taxon>Pseudomonadota</taxon>
        <taxon>Gammaproteobacteria</taxon>
        <taxon>Pseudomonadales</taxon>
        <taxon>Pseudomonadaceae</taxon>
        <taxon>Stutzerimonas</taxon>
    </lineage>
</organism>
<comment type="caution">
    <text evidence="1">The sequence shown here is derived from an EMBL/GenBank/DDBJ whole genome shotgun (WGS) entry which is preliminary data.</text>
</comment>
<reference evidence="1 2" key="1">
    <citation type="submission" date="2018-01" db="EMBL/GenBank/DDBJ databases">
        <title>Denitrification phenotypes of diverse strains of Pseudomonas stutzeri.</title>
        <authorList>
            <person name="Milligan D.A."/>
            <person name="Bergaust L."/>
            <person name="Bakken L.R."/>
            <person name="Frostegard A."/>
        </authorList>
    </citation>
    <scope>NUCLEOTIDE SEQUENCE [LARGE SCALE GENOMIC DNA]</scope>
    <source>
        <strain evidence="1 2">24a75</strain>
    </source>
</reference>
<dbReference type="Proteomes" id="UP000236023">
    <property type="component" value="Unassembled WGS sequence"/>
</dbReference>
<gene>
    <name evidence="1" type="ORF">CXK94_22045</name>
</gene>